<dbReference type="Pfam" id="PF12327">
    <property type="entry name" value="FtsZ_C"/>
    <property type="match status" value="1"/>
</dbReference>
<evidence type="ECO:0000256" key="2">
    <source>
        <dbReference type="ARBA" id="ARBA00022741"/>
    </source>
</evidence>
<evidence type="ECO:0000259" key="7">
    <source>
        <dbReference type="SMART" id="SM00865"/>
    </source>
</evidence>
<dbReference type="HAMAP" id="MF_00909">
    <property type="entry name" value="FtsZ"/>
    <property type="match status" value="1"/>
</dbReference>
<feature type="binding site" evidence="4">
    <location>
        <begin position="14"/>
        <end position="18"/>
    </location>
    <ligand>
        <name>GTP</name>
        <dbReference type="ChEBI" id="CHEBI:37565"/>
    </ligand>
</feature>
<dbReference type="NCBIfam" id="TIGR00065">
    <property type="entry name" value="ftsZ"/>
    <property type="match status" value="1"/>
</dbReference>
<feature type="domain" description="Tubulin/FtsZ GTPase" evidence="6">
    <location>
        <begin position="6"/>
        <end position="200"/>
    </location>
</feature>
<keyword evidence="3 4" id="KW-0342">GTP-binding</keyword>
<dbReference type="InterPro" id="IPR018316">
    <property type="entry name" value="Tubulin/FtsZ_2-layer-sand-dom"/>
</dbReference>
<keyword evidence="2 4" id="KW-0547">Nucleotide-binding</keyword>
<dbReference type="GO" id="GO:0003924">
    <property type="term" value="F:GTPase activity"/>
    <property type="evidence" value="ECO:0007669"/>
    <property type="project" value="UniProtKB-UniRule"/>
</dbReference>
<feature type="binding site" evidence="4">
    <location>
        <position position="134"/>
    </location>
    <ligand>
        <name>GTP</name>
        <dbReference type="ChEBI" id="CHEBI:37565"/>
    </ligand>
</feature>
<dbReference type="PANTHER" id="PTHR30314">
    <property type="entry name" value="CELL DIVISION PROTEIN FTSZ-RELATED"/>
    <property type="match status" value="1"/>
</dbReference>
<protein>
    <recommendedName>
        <fullName evidence="4 5">Cell division protein FtsZ</fullName>
    </recommendedName>
</protein>
<evidence type="ECO:0000256" key="1">
    <source>
        <dbReference type="ARBA" id="ARBA00009690"/>
    </source>
</evidence>
<feature type="domain" description="Tubulin/FtsZ 2-layer sandwich" evidence="7">
    <location>
        <begin position="202"/>
        <end position="312"/>
    </location>
</feature>
<keyword evidence="4 8" id="KW-0132">Cell division</keyword>
<dbReference type="InterPro" id="IPR036525">
    <property type="entry name" value="Tubulin/FtsZ_GTPase_sf"/>
</dbReference>
<evidence type="ECO:0000259" key="6">
    <source>
        <dbReference type="SMART" id="SM00864"/>
    </source>
</evidence>
<dbReference type="AlphaFoldDB" id="A0A2M6Z3B0"/>
<dbReference type="GO" id="GO:0043093">
    <property type="term" value="P:FtsZ-dependent cytokinesis"/>
    <property type="evidence" value="ECO:0007669"/>
    <property type="project" value="UniProtKB-UniRule"/>
</dbReference>
<dbReference type="CDD" id="cd02201">
    <property type="entry name" value="FtsZ_type1"/>
    <property type="match status" value="1"/>
</dbReference>
<comment type="subunit">
    <text evidence="4">Homodimer. Polymerizes to form a dynamic ring structure in a strictly GTP-dependent manner. Interacts directly with several other division proteins.</text>
</comment>
<dbReference type="SUPFAM" id="SSF52490">
    <property type="entry name" value="Tubulin nucleotide-binding domain-like"/>
    <property type="match status" value="1"/>
</dbReference>
<dbReference type="SMART" id="SM00864">
    <property type="entry name" value="Tubulin"/>
    <property type="match status" value="1"/>
</dbReference>
<keyword evidence="4" id="KW-0717">Septation</keyword>
<reference evidence="9" key="1">
    <citation type="submission" date="2017-09" db="EMBL/GenBank/DDBJ databases">
        <title>Depth-based differentiation of microbial function through sediment-hosted aquifers and enrichment of novel symbionts in the deep terrestrial subsurface.</title>
        <authorList>
            <person name="Probst A.J."/>
            <person name="Ladd B."/>
            <person name="Jarett J.K."/>
            <person name="Geller-Mcgrath D.E."/>
            <person name="Sieber C.M.K."/>
            <person name="Emerson J.B."/>
            <person name="Anantharaman K."/>
            <person name="Thomas B.C."/>
            <person name="Malmstrom R."/>
            <person name="Stieglmeier M."/>
            <person name="Klingl A."/>
            <person name="Woyke T."/>
            <person name="Ryan C.M."/>
            <person name="Banfield J.F."/>
        </authorList>
    </citation>
    <scope>NUCLEOTIDE SEQUENCE [LARGE SCALE GENOMIC DNA]</scope>
</reference>
<sequence>MNSFLKIKVVGIGGAGVNTVSRIAKNFKNNVELIALNTDAQSLKTANILNKNKFLIGENITFGLGTGMDIKLGEKAAKESEEKLKEILKGADIVFLTYGLGGGSGSGGGPIVAEIAKNLGALTIAVVTEPFSFEGVWRSRVAKLGFSRLETKIDALICVKNDKVLKIIGKNTSVEEAFILIDDVLKEAITSISDLISSSSIISIDFADITELLKNSGRVLFSQAKRSGENRAVTAADCALLSPLVDFSINKAKGILVNVSGRDDLSLSEVQEAINFIKKAVSSHCKIIFGASEDKKLKKGEIKITLIATGIN</sequence>
<name>A0A2M6Z3B0_9BACT</name>
<dbReference type="Pfam" id="PF00091">
    <property type="entry name" value="Tubulin"/>
    <property type="match status" value="1"/>
</dbReference>
<keyword evidence="4" id="KW-0131">Cell cycle</keyword>
<dbReference type="InterPro" id="IPR045061">
    <property type="entry name" value="FtsZ/CetZ"/>
</dbReference>
<dbReference type="GO" id="GO:0005525">
    <property type="term" value="F:GTP binding"/>
    <property type="evidence" value="ECO:0007669"/>
    <property type="project" value="UniProtKB-UniRule"/>
</dbReference>
<comment type="function">
    <text evidence="4">Essential cell division protein that forms a contractile ring structure (Z ring) at the future cell division site. The regulation of the ring assembly controls the timing and the location of cell division. One of the functions of the FtsZ ring is to recruit other cell division proteins to the septum to produce a new cell wall between the dividing cells. Binds GTP and shows GTPase activity.</text>
</comment>
<comment type="similarity">
    <text evidence="1 4">Belongs to the FtsZ family.</text>
</comment>
<dbReference type="GO" id="GO:0000917">
    <property type="term" value="P:division septum assembly"/>
    <property type="evidence" value="ECO:0007669"/>
    <property type="project" value="UniProtKB-KW"/>
</dbReference>
<gene>
    <name evidence="4" type="primary">ftsZ</name>
    <name evidence="8" type="ORF">COS93_01615</name>
</gene>
<keyword evidence="4" id="KW-0963">Cytoplasm</keyword>
<dbReference type="InterPro" id="IPR003008">
    <property type="entry name" value="Tubulin_FtsZ_GTPase"/>
</dbReference>
<dbReference type="Proteomes" id="UP000228777">
    <property type="component" value="Unassembled WGS sequence"/>
</dbReference>
<dbReference type="SMART" id="SM00865">
    <property type="entry name" value="Tubulin_C"/>
    <property type="match status" value="1"/>
</dbReference>
<feature type="binding site" evidence="4">
    <location>
        <position position="138"/>
    </location>
    <ligand>
        <name>GTP</name>
        <dbReference type="ChEBI" id="CHEBI:37565"/>
    </ligand>
</feature>
<dbReference type="Gene3D" id="3.40.50.1440">
    <property type="entry name" value="Tubulin/FtsZ, GTPase domain"/>
    <property type="match status" value="1"/>
</dbReference>
<dbReference type="SUPFAM" id="SSF55307">
    <property type="entry name" value="Tubulin C-terminal domain-like"/>
    <property type="match status" value="1"/>
</dbReference>
<dbReference type="InterPro" id="IPR008280">
    <property type="entry name" value="Tub_FtsZ_C"/>
</dbReference>
<comment type="caution">
    <text evidence="8">The sequence shown here is derived from an EMBL/GenBank/DDBJ whole genome shotgun (WGS) entry which is preliminary data.</text>
</comment>
<organism evidence="8 9">
    <name type="scientific">bacterium (Candidatus Gribaldobacteria) CG07_land_8_20_14_0_80_33_18</name>
    <dbReference type="NCBI Taxonomy" id="2014272"/>
    <lineage>
        <taxon>Bacteria</taxon>
        <taxon>Candidatus Gribaldobacteria</taxon>
    </lineage>
</organism>
<evidence type="ECO:0000313" key="9">
    <source>
        <dbReference type="Proteomes" id="UP000228777"/>
    </source>
</evidence>
<comment type="subcellular location">
    <subcellularLocation>
        <location evidence="4">Cytoplasm</location>
    </subcellularLocation>
    <text evidence="4">Assembles at midcell at the inner surface of the cytoplasmic membrane.</text>
</comment>
<feature type="binding site" evidence="4">
    <location>
        <begin position="103"/>
        <end position="105"/>
    </location>
    <ligand>
        <name>GTP</name>
        <dbReference type="ChEBI" id="CHEBI:37565"/>
    </ligand>
</feature>
<dbReference type="InterPro" id="IPR024757">
    <property type="entry name" value="FtsZ_C"/>
</dbReference>
<dbReference type="PRINTS" id="PR00423">
    <property type="entry name" value="CELLDVISFTSZ"/>
</dbReference>
<dbReference type="PANTHER" id="PTHR30314:SF3">
    <property type="entry name" value="MITOCHONDRIAL DIVISION PROTEIN FSZA"/>
    <property type="match status" value="1"/>
</dbReference>
<evidence type="ECO:0000256" key="5">
    <source>
        <dbReference type="NCBIfam" id="TIGR00065"/>
    </source>
</evidence>
<evidence type="ECO:0000256" key="3">
    <source>
        <dbReference type="ARBA" id="ARBA00023134"/>
    </source>
</evidence>
<proteinExistence type="inferred from homology"/>
<evidence type="ECO:0000256" key="4">
    <source>
        <dbReference type="HAMAP-Rule" id="MF_00909"/>
    </source>
</evidence>
<dbReference type="GO" id="GO:0005737">
    <property type="term" value="C:cytoplasm"/>
    <property type="evidence" value="ECO:0007669"/>
    <property type="project" value="UniProtKB-SubCell"/>
</dbReference>
<dbReference type="GO" id="GO:0051258">
    <property type="term" value="P:protein polymerization"/>
    <property type="evidence" value="ECO:0007669"/>
    <property type="project" value="UniProtKB-UniRule"/>
</dbReference>
<feature type="binding site" evidence="4">
    <location>
        <position position="182"/>
    </location>
    <ligand>
        <name>GTP</name>
        <dbReference type="ChEBI" id="CHEBI:37565"/>
    </ligand>
</feature>
<dbReference type="GO" id="GO:0032153">
    <property type="term" value="C:cell division site"/>
    <property type="evidence" value="ECO:0007669"/>
    <property type="project" value="UniProtKB-UniRule"/>
</dbReference>
<dbReference type="EMBL" id="PEWP01000031">
    <property type="protein sequence ID" value="PIU46807.1"/>
    <property type="molecule type" value="Genomic_DNA"/>
</dbReference>
<dbReference type="InterPro" id="IPR000158">
    <property type="entry name" value="Cell_div_FtsZ"/>
</dbReference>
<evidence type="ECO:0000313" key="8">
    <source>
        <dbReference type="EMBL" id="PIU46807.1"/>
    </source>
</evidence>
<accession>A0A2M6Z3B0</accession>